<sequence length="492" mass="55063">MYTIPYVLERAAKLFPEKEVAGVGERQNYSETYSRVLKLAAYLKKIGVEKGTVVAVADWNTLKFFELIYAVTAAGGIIYPVNIRLPPEQIAYTLKKSDSQLLIYSEDFKPLANVFEGESISIDDLQYSEEEIEWDVRQDDYSVIMFTSGTTGLPKAVRYTHEKMLHGALSIAHQLVIHETPAKLTGNDVMFPQIPIYHILAWGTVFIAPYMGLKLIMGGKFDPVGAVKLMKEEGVTWINAVPTMINMLLETGEDLSGLKILVGGSPVTSDLARKMESRGIKFTTIYGATDMLAASIAIQTSYAKSKPGYMREVTHPVPFAEFKIVQPEGLSGDMGEIFFRAPWLPGEYYKDEEKTREAYTEDGWFITGDVGIIMPDGGIKVLDRVKDAIKSGGEWIPSSILESAISEVEWVEYVAVVGKKDEKWDERPVAIIKPTEMQKANVEEVKNHLLKLVEEGRIAKWWIPEEIIFVEEMPLTSTGKISKLTLKQKLGI</sequence>
<dbReference type="InterPro" id="IPR042099">
    <property type="entry name" value="ANL_N_sf"/>
</dbReference>
<dbReference type="Gene3D" id="3.30.300.30">
    <property type="match status" value="1"/>
</dbReference>
<dbReference type="Pfam" id="PF00501">
    <property type="entry name" value="AMP-binding"/>
    <property type="match status" value="1"/>
</dbReference>
<dbReference type="InterPro" id="IPR050237">
    <property type="entry name" value="ATP-dep_AMP-bd_enzyme"/>
</dbReference>
<keyword evidence="4" id="KW-1185">Reference proteome</keyword>
<dbReference type="SUPFAM" id="SSF56801">
    <property type="entry name" value="Acetyl-CoA synthetase-like"/>
    <property type="match status" value="1"/>
</dbReference>
<keyword evidence="3" id="KW-0436">Ligase</keyword>
<evidence type="ECO:0000259" key="2">
    <source>
        <dbReference type="Pfam" id="PF13193"/>
    </source>
</evidence>
<reference evidence="3 4" key="1">
    <citation type="journal article" date="2013" name="Genome Announc.">
        <title>Complete Genome Sequence of the Thermophilic and Facultatively Chemolithoautotrophic Sulfate Reducer Archaeoglobus sulfaticallidus Strain PM70-1T.</title>
        <authorList>
            <person name="Stokke R."/>
            <person name="Hocking W.P."/>
            <person name="Steinsbu B.O."/>
            <person name="Steen I.H."/>
        </authorList>
    </citation>
    <scope>NUCLEOTIDE SEQUENCE [LARGE SCALE GENOMIC DNA]</scope>
    <source>
        <strain evidence="3">PM70-1</strain>
    </source>
</reference>
<dbReference type="Pfam" id="PF13193">
    <property type="entry name" value="AMP-binding_C"/>
    <property type="match status" value="1"/>
</dbReference>
<evidence type="ECO:0000313" key="4">
    <source>
        <dbReference type="Proteomes" id="UP000013307"/>
    </source>
</evidence>
<dbReference type="eggNOG" id="arCOG00856">
    <property type="taxonomic scope" value="Archaea"/>
</dbReference>
<dbReference type="HOGENOM" id="CLU_000022_59_5_2"/>
<dbReference type="InterPro" id="IPR045851">
    <property type="entry name" value="AMP-bd_C_sf"/>
</dbReference>
<dbReference type="GO" id="GO:0016877">
    <property type="term" value="F:ligase activity, forming carbon-sulfur bonds"/>
    <property type="evidence" value="ECO:0007669"/>
    <property type="project" value="UniProtKB-ARBA"/>
</dbReference>
<dbReference type="InterPro" id="IPR025110">
    <property type="entry name" value="AMP-bd_C"/>
</dbReference>
<name>N0BLP8_9EURY</name>
<dbReference type="PANTHER" id="PTHR43767:SF11">
    <property type="entry name" value="MEDIUM-CHAIN-FATTY-ACID--COA LIGASE"/>
    <property type="match status" value="1"/>
</dbReference>
<dbReference type="AlphaFoldDB" id="N0BLP8"/>
<proteinExistence type="predicted"/>
<feature type="domain" description="AMP-dependent synthetase/ligase" evidence="1">
    <location>
        <begin position="8"/>
        <end position="349"/>
    </location>
</feature>
<gene>
    <name evidence="3" type="ORF">Asulf_01156</name>
</gene>
<dbReference type="Proteomes" id="UP000013307">
    <property type="component" value="Chromosome"/>
</dbReference>
<organism evidence="3 4">
    <name type="scientific">Archaeoglobus sulfaticallidus PM70-1</name>
    <dbReference type="NCBI Taxonomy" id="387631"/>
    <lineage>
        <taxon>Archaea</taxon>
        <taxon>Methanobacteriati</taxon>
        <taxon>Methanobacteriota</taxon>
        <taxon>Archaeoglobi</taxon>
        <taxon>Archaeoglobales</taxon>
        <taxon>Archaeoglobaceae</taxon>
        <taxon>Archaeoglobus</taxon>
    </lineage>
</organism>
<dbReference type="KEGG" id="ast:Asulf_01156"/>
<dbReference type="EMBL" id="CP005290">
    <property type="protein sequence ID" value="AGK61155.1"/>
    <property type="molecule type" value="Genomic_DNA"/>
</dbReference>
<protein>
    <submittedName>
        <fullName evidence="3">Acyl-CoA synthetases (AMP-forming)/AMP-acid ligases II</fullName>
    </submittedName>
</protein>
<dbReference type="InterPro" id="IPR000873">
    <property type="entry name" value="AMP-dep_synth/lig_dom"/>
</dbReference>
<dbReference type="Gene3D" id="3.40.50.12780">
    <property type="entry name" value="N-terminal domain of ligase-like"/>
    <property type="match status" value="1"/>
</dbReference>
<dbReference type="PANTHER" id="PTHR43767">
    <property type="entry name" value="LONG-CHAIN-FATTY-ACID--COA LIGASE"/>
    <property type="match status" value="1"/>
</dbReference>
<feature type="domain" description="AMP-binding enzyme C-terminal" evidence="2">
    <location>
        <begin position="401"/>
        <end position="480"/>
    </location>
</feature>
<dbReference type="PROSITE" id="PS00455">
    <property type="entry name" value="AMP_BINDING"/>
    <property type="match status" value="1"/>
</dbReference>
<dbReference type="RefSeq" id="WP_015590753.1">
    <property type="nucleotide sequence ID" value="NC_021169.1"/>
</dbReference>
<dbReference type="STRING" id="387631.Asulf_01156"/>
<evidence type="ECO:0000313" key="3">
    <source>
        <dbReference type="EMBL" id="AGK61155.1"/>
    </source>
</evidence>
<evidence type="ECO:0000259" key="1">
    <source>
        <dbReference type="Pfam" id="PF00501"/>
    </source>
</evidence>
<dbReference type="GeneID" id="15392797"/>
<dbReference type="InterPro" id="IPR020845">
    <property type="entry name" value="AMP-binding_CS"/>
</dbReference>
<dbReference type="OrthoDB" id="35688at2157"/>
<accession>N0BLP8</accession>